<organism evidence="1 2">
    <name type="scientific">Fuscibacter oryzae</name>
    <dbReference type="NCBI Taxonomy" id="2803939"/>
    <lineage>
        <taxon>Bacteria</taxon>
        <taxon>Pseudomonadati</taxon>
        <taxon>Pseudomonadota</taxon>
        <taxon>Alphaproteobacteria</taxon>
        <taxon>Rhodobacterales</taxon>
        <taxon>Paracoccaceae</taxon>
        <taxon>Fuscibacter</taxon>
    </lineage>
</organism>
<proteinExistence type="predicted"/>
<dbReference type="Proteomes" id="UP000619033">
    <property type="component" value="Unassembled WGS sequence"/>
</dbReference>
<reference evidence="1" key="1">
    <citation type="submission" date="2021-01" db="EMBL/GenBank/DDBJ databases">
        <title>Genome seq and assembly of Tabrizicola sp. KVB23.</title>
        <authorList>
            <person name="Chhetri G."/>
        </authorList>
    </citation>
    <scope>NUCLEOTIDE SEQUENCE</scope>
    <source>
        <strain evidence="1">KVB23</strain>
    </source>
</reference>
<dbReference type="EMBL" id="JAESVP010000005">
    <property type="protein sequence ID" value="MBL4928543.1"/>
    <property type="molecule type" value="Genomic_DNA"/>
</dbReference>
<keyword evidence="2" id="KW-1185">Reference proteome</keyword>
<evidence type="ECO:0000313" key="1">
    <source>
        <dbReference type="EMBL" id="MBL4928543.1"/>
    </source>
</evidence>
<dbReference type="Pfam" id="PF08811">
    <property type="entry name" value="DUF1800"/>
    <property type="match status" value="1"/>
</dbReference>
<evidence type="ECO:0000313" key="2">
    <source>
        <dbReference type="Proteomes" id="UP000619033"/>
    </source>
</evidence>
<protein>
    <submittedName>
        <fullName evidence="1">DUF1800 domain-containing protein</fullName>
    </submittedName>
</protein>
<dbReference type="AlphaFoldDB" id="A0A8J7MRF5"/>
<comment type="caution">
    <text evidence="1">The sequence shown here is derived from an EMBL/GenBank/DDBJ whole genome shotgun (WGS) entry which is preliminary data.</text>
</comment>
<dbReference type="RefSeq" id="WP_202660519.1">
    <property type="nucleotide sequence ID" value="NZ_JAESVP010000005.1"/>
</dbReference>
<sequence length="452" mass="47915">MTPAEIAAFRFGYGPGPGMAITADALLAGLAKPDSAALAYPIVAGDDLTQMLSAADQARLAAKRHNPRDPALDARAIELDQAVIAASGAALRATLARAVAAPDGLRERLGAFWADHFTVAAPGLHRAIMPAAMAEEAIRPHLTGNFADMLTAVALHPAMLIYLDQSFSTGPNSALGKRKGKGLNENFARELLELHTLGVGAGYAQDDVRELAKLLSGLSWRLRTGFSFNPQKTEPGPQVVLGKTYAGDTLDTVREVLGDLARRPETATHLARKLAVHFVADAPDAGLVAALEGAFLQGGGALMPVYEVLLRHPAALVPEMAKARQPWDFLVASLRALGVTGDDIMAWPGKHLTRRIIKPLIAMGQPWKQPRGPDGWAEDFAAWISPSGLATRITWAMSVPETILRPLPDPAAVARGAFGTNPPDTVIWAASRAETRADGIGLVLASPAFNRR</sequence>
<accession>A0A8J7MRF5</accession>
<dbReference type="InterPro" id="IPR014917">
    <property type="entry name" value="DUF1800"/>
</dbReference>
<name>A0A8J7MRF5_9RHOB</name>
<gene>
    <name evidence="1" type="ORF">JI744_10545</name>
</gene>